<dbReference type="InterPro" id="IPR027417">
    <property type="entry name" value="P-loop_NTPase"/>
</dbReference>
<name>A0A268NX92_SHOCL</name>
<dbReference type="Proteomes" id="UP000216207">
    <property type="component" value="Unassembled WGS sequence"/>
</dbReference>
<dbReference type="Gene3D" id="3.40.50.300">
    <property type="entry name" value="P-loop containing nucleotide triphosphate hydrolases"/>
    <property type="match status" value="1"/>
</dbReference>
<dbReference type="AlphaFoldDB" id="A0A268NX92"/>
<evidence type="ECO:0000313" key="4">
    <source>
        <dbReference type="Proteomes" id="UP000216207"/>
    </source>
</evidence>
<sequence>MSALVVESLEKKYGRKRVFANLSVEMTKNRFIVLLGANGAGKTTFLKVCAGLAPAGKGRISLDGEHKRAARVQLASYVSEEGGFEPHKRVKTILHDQKAVYETFQHRRALEMCKTAGLEEGTKWGALSKGQQHLLSLIVALAKPKPFIFIDELLANLDTAKKEAMIAVLTDFLVEEERMIIMATHAYEDVEMLADGVIFLREDEADVITDLEEWRLEKGQSLKDLFAEVGKK</sequence>
<dbReference type="GO" id="GO:0005524">
    <property type="term" value="F:ATP binding"/>
    <property type="evidence" value="ECO:0007669"/>
    <property type="project" value="UniProtKB-KW"/>
</dbReference>
<keyword evidence="2" id="KW-0067">ATP-binding</keyword>
<dbReference type="Pfam" id="PF00005">
    <property type="entry name" value="ABC_tran"/>
    <property type="match status" value="1"/>
</dbReference>
<dbReference type="PANTHER" id="PTHR43158">
    <property type="entry name" value="SKFA PEPTIDE EXPORT ATP-BINDING PROTEIN SKFE"/>
    <property type="match status" value="1"/>
</dbReference>
<dbReference type="PANTHER" id="PTHR43158:SF1">
    <property type="entry name" value="ABC TRANSPORTER, ATP-BINDING PROTEIN"/>
    <property type="match status" value="1"/>
</dbReference>
<dbReference type="RefSeq" id="WP_035204429.1">
    <property type="nucleotide sequence ID" value="NZ_CP012475.1"/>
</dbReference>
<protein>
    <submittedName>
        <fullName evidence="3">Uncharacterized protein</fullName>
    </submittedName>
</protein>
<dbReference type="GO" id="GO:0016887">
    <property type="term" value="F:ATP hydrolysis activity"/>
    <property type="evidence" value="ECO:0007669"/>
    <property type="project" value="InterPro"/>
</dbReference>
<dbReference type="SMART" id="SM00382">
    <property type="entry name" value="AAA"/>
    <property type="match status" value="1"/>
</dbReference>
<dbReference type="SUPFAM" id="SSF52540">
    <property type="entry name" value="P-loop containing nucleoside triphosphate hydrolases"/>
    <property type="match status" value="1"/>
</dbReference>
<evidence type="ECO:0000256" key="2">
    <source>
        <dbReference type="ARBA" id="ARBA00022840"/>
    </source>
</evidence>
<proteinExistence type="predicted"/>
<reference evidence="3 4" key="1">
    <citation type="submission" date="2017-07" db="EMBL/GenBank/DDBJ databases">
        <title>Isolation and whole genome analysis of endospore-forming bacteria from heroin.</title>
        <authorList>
            <person name="Kalinowski J."/>
            <person name="Ahrens B."/>
            <person name="Al-Dilaimi A."/>
            <person name="Winkler A."/>
            <person name="Wibberg D."/>
            <person name="Schleenbecker U."/>
            <person name="Ruckert C."/>
            <person name="Wolfel R."/>
            <person name="Grass G."/>
        </authorList>
    </citation>
    <scope>NUCLEOTIDE SEQUENCE [LARGE SCALE GENOMIC DNA]</scope>
    <source>
        <strain evidence="3 4">7539</strain>
    </source>
</reference>
<keyword evidence="1" id="KW-0547">Nucleotide-binding</keyword>
<accession>A0A268NX92</accession>
<dbReference type="PROSITE" id="PS50893">
    <property type="entry name" value="ABC_TRANSPORTER_2"/>
    <property type="match status" value="1"/>
</dbReference>
<comment type="caution">
    <text evidence="3">The sequence shown here is derived from an EMBL/GenBank/DDBJ whole genome shotgun (WGS) entry which is preliminary data.</text>
</comment>
<gene>
    <name evidence="3" type="ORF">CHH72_14815</name>
</gene>
<dbReference type="EMBL" id="NPCC01000023">
    <property type="protein sequence ID" value="PAE88116.1"/>
    <property type="molecule type" value="Genomic_DNA"/>
</dbReference>
<dbReference type="InterPro" id="IPR003593">
    <property type="entry name" value="AAA+_ATPase"/>
</dbReference>
<evidence type="ECO:0000256" key="1">
    <source>
        <dbReference type="ARBA" id="ARBA00022741"/>
    </source>
</evidence>
<evidence type="ECO:0000313" key="3">
    <source>
        <dbReference type="EMBL" id="PAE88116.1"/>
    </source>
</evidence>
<organism evidence="3 4">
    <name type="scientific">Shouchella clausii</name>
    <name type="common">Alkalihalobacillus clausii</name>
    <dbReference type="NCBI Taxonomy" id="79880"/>
    <lineage>
        <taxon>Bacteria</taxon>
        <taxon>Bacillati</taxon>
        <taxon>Bacillota</taxon>
        <taxon>Bacilli</taxon>
        <taxon>Bacillales</taxon>
        <taxon>Bacillaceae</taxon>
        <taxon>Shouchella</taxon>
    </lineage>
</organism>
<dbReference type="InterPro" id="IPR003439">
    <property type="entry name" value="ABC_transporter-like_ATP-bd"/>
</dbReference>